<dbReference type="Proteomes" id="UP000540989">
    <property type="component" value="Unassembled WGS sequence"/>
</dbReference>
<dbReference type="PROSITE" id="PS51755">
    <property type="entry name" value="OMPR_PHOB"/>
    <property type="match status" value="1"/>
</dbReference>
<keyword evidence="6" id="KW-1133">Transmembrane helix</keyword>
<accession>A0A7W7ZC92</accession>
<evidence type="ECO:0000256" key="4">
    <source>
        <dbReference type="PROSITE-ProRule" id="PRU01091"/>
    </source>
</evidence>
<keyword evidence="3 4" id="KW-0238">DNA-binding</keyword>
<dbReference type="AlphaFoldDB" id="A0A7W7ZC92"/>
<evidence type="ECO:0000256" key="1">
    <source>
        <dbReference type="ARBA" id="ARBA00022737"/>
    </source>
</evidence>
<dbReference type="EMBL" id="JACHIP010000002">
    <property type="protein sequence ID" value="MBB5057264.1"/>
    <property type="molecule type" value="Genomic_DNA"/>
</dbReference>
<dbReference type="GO" id="GO:0006355">
    <property type="term" value="P:regulation of DNA-templated transcription"/>
    <property type="evidence" value="ECO:0007669"/>
    <property type="project" value="InterPro"/>
</dbReference>
<comment type="caution">
    <text evidence="8">The sequence shown here is derived from an EMBL/GenBank/DDBJ whole genome shotgun (WGS) entry which is preliminary data.</text>
</comment>
<dbReference type="PANTHER" id="PTHR44858">
    <property type="entry name" value="TETRATRICOPEPTIDE REPEAT PROTEIN 6"/>
    <property type="match status" value="1"/>
</dbReference>
<keyword evidence="9" id="KW-1185">Reference proteome</keyword>
<dbReference type="CDD" id="cd00383">
    <property type="entry name" value="trans_reg_C"/>
    <property type="match status" value="1"/>
</dbReference>
<protein>
    <submittedName>
        <fullName evidence="8">DNA-binding winged helix-turn-helix (WHTH) protein/tetratricopeptide (TPR) repeat protein</fullName>
    </submittedName>
</protein>
<evidence type="ECO:0000256" key="5">
    <source>
        <dbReference type="SAM" id="MobiDB-lite"/>
    </source>
</evidence>
<dbReference type="SMART" id="SM00862">
    <property type="entry name" value="Trans_reg_C"/>
    <property type="match status" value="1"/>
</dbReference>
<dbReference type="SUPFAM" id="SSF46894">
    <property type="entry name" value="C-terminal effector domain of the bipartite response regulators"/>
    <property type="match status" value="1"/>
</dbReference>
<evidence type="ECO:0000256" key="3">
    <source>
        <dbReference type="ARBA" id="ARBA00023125"/>
    </source>
</evidence>
<evidence type="ECO:0000313" key="8">
    <source>
        <dbReference type="EMBL" id="MBB5057264.1"/>
    </source>
</evidence>
<feature type="transmembrane region" description="Helical" evidence="6">
    <location>
        <begin position="159"/>
        <end position="179"/>
    </location>
</feature>
<keyword evidence="6" id="KW-0812">Transmembrane</keyword>
<gene>
    <name evidence="8" type="ORF">HDF16_001949</name>
</gene>
<dbReference type="SUPFAM" id="SSF48452">
    <property type="entry name" value="TPR-like"/>
    <property type="match status" value="1"/>
</dbReference>
<dbReference type="InterPro" id="IPR011990">
    <property type="entry name" value="TPR-like_helical_dom_sf"/>
</dbReference>
<keyword evidence="2" id="KW-0802">TPR repeat</keyword>
<keyword evidence="1" id="KW-0677">Repeat</keyword>
<dbReference type="Pfam" id="PF00486">
    <property type="entry name" value="Trans_reg_C"/>
    <property type="match status" value="1"/>
</dbReference>
<dbReference type="RefSeq" id="WP_184215876.1">
    <property type="nucleotide sequence ID" value="NZ_JACHIP010000002.1"/>
</dbReference>
<dbReference type="GO" id="GO:0003677">
    <property type="term" value="F:DNA binding"/>
    <property type="evidence" value="ECO:0007669"/>
    <property type="project" value="UniProtKB-UniRule"/>
</dbReference>
<dbReference type="InterPro" id="IPR036388">
    <property type="entry name" value="WH-like_DNA-bd_sf"/>
</dbReference>
<dbReference type="InterPro" id="IPR001867">
    <property type="entry name" value="OmpR/PhoB-type_DNA-bd"/>
</dbReference>
<dbReference type="GO" id="GO:0000160">
    <property type="term" value="P:phosphorelay signal transduction system"/>
    <property type="evidence" value="ECO:0007669"/>
    <property type="project" value="InterPro"/>
</dbReference>
<feature type="region of interest" description="Disordered" evidence="5">
    <location>
        <begin position="115"/>
        <end position="151"/>
    </location>
</feature>
<name>A0A7W7ZC92_9BACT</name>
<evidence type="ECO:0000256" key="6">
    <source>
        <dbReference type="SAM" id="Phobius"/>
    </source>
</evidence>
<dbReference type="Gene3D" id="1.10.10.10">
    <property type="entry name" value="Winged helix-like DNA-binding domain superfamily/Winged helix DNA-binding domain"/>
    <property type="match status" value="1"/>
</dbReference>
<feature type="DNA-binding region" description="OmpR/PhoB-type" evidence="4">
    <location>
        <begin position="6"/>
        <end position="106"/>
    </location>
</feature>
<dbReference type="InterPro" id="IPR050498">
    <property type="entry name" value="Ycf3"/>
</dbReference>
<sequence>MAENSAGRYAFDDFTFDPASGELLRKGSKLRLTDQNARLLTLLLQRPGSLVERTEIRSQIWPSGEHLNHDHAISNGINHLRYILRDNPKSPSFIETLPKRGYRFIADVRFETAEAPPPASTLEMPEEPQLAMEPPPPEEPQPLRSQPAPIPTDQKTRSFLWPILAAAILVLAIVSAAIYRYRRPAPAHTDLRLAIAPIQATGPLAQQYAGPFRLELTDMASQLPGVEVTAANSLGSSPIDLTHIPDLAAKLHVDALLVGTISATGNALDLSFELIRGSDAVHLSSFHYTGTPQALGTIRDEMQRDLFAALSDTRHNHLNPLHSTNNTQAYGDYLNARASLLEHSDEALTRAISAFQKAISEDGTFAQAFSGLGSASLLRAEHLADNKEANYAAAREATQRAIALNPRVAEAHATLGFLLFRHDWNAPAAAPELEKAIELEPGQAMHRIMYALLLGNTGHLPEALAQVDRAHAADPLWPPVYLTETYLAAAARDNPRALAAAHNLLELKPDWTLAHDQNGWALWYSGRYEEAVNEWIRMADLEDDHARAQLERHGLAILKSSGMPAYAHLKLEASLAPTQWKHPNDFQVAEWQVDAGDKVNALQSLQAMITAHDPDSLQIGVSPAYFSLHGDPRFQSLLMELVPIHPNSLR</sequence>
<evidence type="ECO:0000256" key="2">
    <source>
        <dbReference type="ARBA" id="ARBA00022803"/>
    </source>
</evidence>
<evidence type="ECO:0000259" key="7">
    <source>
        <dbReference type="PROSITE" id="PS51755"/>
    </source>
</evidence>
<proteinExistence type="predicted"/>
<dbReference type="Gene3D" id="1.25.40.10">
    <property type="entry name" value="Tetratricopeptide repeat domain"/>
    <property type="match status" value="2"/>
</dbReference>
<evidence type="ECO:0000313" key="9">
    <source>
        <dbReference type="Proteomes" id="UP000540989"/>
    </source>
</evidence>
<feature type="domain" description="OmpR/PhoB-type" evidence="7">
    <location>
        <begin position="6"/>
        <end position="106"/>
    </location>
</feature>
<organism evidence="8 9">
    <name type="scientific">Granulicella aggregans</name>
    <dbReference type="NCBI Taxonomy" id="474949"/>
    <lineage>
        <taxon>Bacteria</taxon>
        <taxon>Pseudomonadati</taxon>
        <taxon>Acidobacteriota</taxon>
        <taxon>Terriglobia</taxon>
        <taxon>Terriglobales</taxon>
        <taxon>Acidobacteriaceae</taxon>
        <taxon>Granulicella</taxon>
    </lineage>
</organism>
<dbReference type="InterPro" id="IPR016032">
    <property type="entry name" value="Sig_transdc_resp-reg_C-effctor"/>
</dbReference>
<reference evidence="8 9" key="1">
    <citation type="submission" date="2020-08" db="EMBL/GenBank/DDBJ databases">
        <title>Genomic Encyclopedia of Type Strains, Phase IV (KMG-V): Genome sequencing to study the core and pangenomes of soil and plant-associated prokaryotes.</title>
        <authorList>
            <person name="Whitman W."/>
        </authorList>
    </citation>
    <scope>NUCLEOTIDE SEQUENCE [LARGE SCALE GENOMIC DNA]</scope>
    <source>
        <strain evidence="8 9">M8UP14</strain>
    </source>
</reference>
<keyword evidence="6" id="KW-0472">Membrane</keyword>
<dbReference type="PANTHER" id="PTHR44858:SF1">
    <property type="entry name" value="UDP-N-ACETYLGLUCOSAMINE--PEPTIDE N-ACETYLGLUCOSAMINYLTRANSFERASE SPINDLY-RELATED"/>
    <property type="match status" value="1"/>
</dbReference>